<evidence type="ECO:0000256" key="4">
    <source>
        <dbReference type="ARBA" id="ARBA00022801"/>
    </source>
</evidence>
<keyword evidence="2 7" id="KW-0645">Protease</keyword>
<evidence type="ECO:0000259" key="8">
    <source>
        <dbReference type="Pfam" id="PF01432"/>
    </source>
</evidence>
<evidence type="ECO:0000256" key="1">
    <source>
        <dbReference type="ARBA" id="ARBA00006040"/>
    </source>
</evidence>
<name>A0A094JBT9_9GAMM</name>
<evidence type="ECO:0000256" key="7">
    <source>
        <dbReference type="RuleBase" id="RU003435"/>
    </source>
</evidence>
<evidence type="ECO:0000313" key="10">
    <source>
        <dbReference type="Proteomes" id="UP000029264"/>
    </source>
</evidence>
<organism evidence="9 10">
    <name type="scientific">Shewanella mangrovi</name>
    <dbReference type="NCBI Taxonomy" id="1515746"/>
    <lineage>
        <taxon>Bacteria</taxon>
        <taxon>Pseudomonadati</taxon>
        <taxon>Pseudomonadota</taxon>
        <taxon>Gammaproteobacteria</taxon>
        <taxon>Alteromonadales</taxon>
        <taxon>Shewanellaceae</taxon>
        <taxon>Shewanella</taxon>
    </lineage>
</organism>
<dbReference type="AlphaFoldDB" id="A0A094JBT9"/>
<dbReference type="Gene3D" id="1.10.1370.10">
    <property type="entry name" value="Neurolysin, domain 3"/>
    <property type="match status" value="1"/>
</dbReference>
<dbReference type="InterPro" id="IPR045090">
    <property type="entry name" value="Pept_M3A_M3B"/>
</dbReference>
<dbReference type="FunFam" id="3.40.390.10:FF:000009">
    <property type="entry name" value="Oligopeptidase A"/>
    <property type="match status" value="1"/>
</dbReference>
<dbReference type="GO" id="GO:0004180">
    <property type="term" value="F:carboxypeptidase activity"/>
    <property type="evidence" value="ECO:0007669"/>
    <property type="project" value="TreeGrafter"/>
</dbReference>
<evidence type="ECO:0000256" key="5">
    <source>
        <dbReference type="ARBA" id="ARBA00022833"/>
    </source>
</evidence>
<evidence type="ECO:0000313" key="9">
    <source>
        <dbReference type="EMBL" id="KFZ36717.1"/>
    </source>
</evidence>
<dbReference type="GO" id="GO:0046872">
    <property type="term" value="F:metal ion binding"/>
    <property type="evidence" value="ECO:0007669"/>
    <property type="project" value="UniProtKB-UniRule"/>
</dbReference>
<comment type="caution">
    <text evidence="9">The sequence shown here is derived from an EMBL/GenBank/DDBJ whole genome shotgun (WGS) entry which is preliminary data.</text>
</comment>
<keyword evidence="4 7" id="KW-0378">Hydrolase</keyword>
<dbReference type="Proteomes" id="UP000029264">
    <property type="component" value="Unassembled WGS sequence"/>
</dbReference>
<feature type="domain" description="Peptidase M3A/M3B catalytic" evidence="8">
    <location>
        <begin position="276"/>
        <end position="724"/>
    </location>
</feature>
<gene>
    <name evidence="9" type="ORF">HR45_14770</name>
</gene>
<evidence type="ECO:0000256" key="2">
    <source>
        <dbReference type="ARBA" id="ARBA00022670"/>
    </source>
</evidence>
<dbReference type="eggNOG" id="COG0339">
    <property type="taxonomic scope" value="Bacteria"/>
</dbReference>
<keyword evidence="6 7" id="KW-0482">Metalloprotease</keyword>
<dbReference type="SUPFAM" id="SSF55486">
    <property type="entry name" value="Metalloproteases ('zincins'), catalytic domain"/>
    <property type="match status" value="1"/>
</dbReference>
<sequence length="726" mass="81858">MARHNEDGMKVSHTLFAASVIMALSSTCLSAAETSSKAQSVTMESQGLVRVNPFFHPWGTYLEIPDFARIRDSDYLPAFERALKERAQNIKAITENPAPPSFYNTILAMDNAGPLLSKVSLVFYGQRSANPNAEIKALSKTLAPMLSAASDDIYLNDELFKRVKAVYDSRDTLKLNEAQQRLLKDTYLSFSRGGANLNAQDKAKLRDINSELSELSLSFRENILADTNAFKLVIDNKTDLAGLPDDIIAAAATTAAKKGLDGKWVFTIQKPSYIPFMTYADNRELRQQMYQAYTTQADHDDAHDNKKILAKIASLRVERAHLLGYRSHADFVMEERTAQKPENVYALLDKLWPAALAKAKDERAQMQALINAAPKPFKLKAWDWRYYANKIRAEKYDFDEQQTKPYFSLDNTLKGVFYTAKRLYGLEITERSDLPKYHPDVRTFEVKDKDGSVLGIFMGDYYVRDNKRSGAWASPYRKQQMVNGKRVAPIVVNVLNLAAPINGKPTLLTFDEASTVFHEFGHALHHLLSNVQYNSQAGTAVPRDYVEFPSQVNENWMTEPEVLAYFAHNIDTDEVIPQALVDKALAAGKFNQGFNTVEYLAATKLDLDWHSLTDSKLRDAAKFEQASLAKMGLIEEIPPRYRSTYFGHIFSSGYSAGYYSYIWADILGADAFEAFKEHGIFDKATADAFRYKLLSKGGSRDPMQMYRDFRGKDADIKPLLKSRGLL</sequence>
<evidence type="ECO:0000256" key="6">
    <source>
        <dbReference type="ARBA" id="ARBA00023049"/>
    </source>
</evidence>
<protein>
    <submittedName>
        <fullName evidence="9">Peptidase M3</fullName>
    </submittedName>
</protein>
<dbReference type="CDD" id="cd06456">
    <property type="entry name" value="M3A_DCP"/>
    <property type="match status" value="1"/>
</dbReference>
<keyword evidence="3 7" id="KW-0479">Metal-binding</keyword>
<dbReference type="Pfam" id="PF01432">
    <property type="entry name" value="Peptidase_M3"/>
    <property type="match status" value="1"/>
</dbReference>
<dbReference type="InterPro" id="IPR024077">
    <property type="entry name" value="Neurolysin/TOP_dom2"/>
</dbReference>
<accession>A0A094JBT9</accession>
<reference evidence="9 10" key="1">
    <citation type="submission" date="2014-06" db="EMBL/GenBank/DDBJ databases">
        <title>Shewanella sp. YQH10.</title>
        <authorList>
            <person name="Liu Y."/>
            <person name="Zeng R."/>
        </authorList>
    </citation>
    <scope>NUCLEOTIDE SEQUENCE [LARGE SCALE GENOMIC DNA]</scope>
    <source>
        <strain evidence="9 10">YQH10</strain>
    </source>
</reference>
<dbReference type="InterPro" id="IPR001567">
    <property type="entry name" value="Pept_M3A_M3B_dom"/>
</dbReference>
<dbReference type="InterPro" id="IPR034005">
    <property type="entry name" value="M3A_DCP"/>
</dbReference>
<dbReference type="Gene3D" id="3.40.390.10">
    <property type="entry name" value="Collagenase (Catalytic Domain)"/>
    <property type="match status" value="1"/>
</dbReference>
<proteinExistence type="inferred from homology"/>
<keyword evidence="10" id="KW-1185">Reference proteome</keyword>
<dbReference type="GO" id="GO:0006508">
    <property type="term" value="P:proteolysis"/>
    <property type="evidence" value="ECO:0007669"/>
    <property type="project" value="UniProtKB-KW"/>
</dbReference>
<dbReference type="PANTHER" id="PTHR43660">
    <property type="entry name" value="DIPEPTIDYL CARBOXYPEPTIDASE"/>
    <property type="match status" value="1"/>
</dbReference>
<dbReference type="GO" id="GO:0004222">
    <property type="term" value="F:metalloendopeptidase activity"/>
    <property type="evidence" value="ECO:0007669"/>
    <property type="project" value="InterPro"/>
</dbReference>
<dbReference type="EMBL" id="JPEO01000014">
    <property type="protein sequence ID" value="KFZ36717.1"/>
    <property type="molecule type" value="Genomic_DNA"/>
</dbReference>
<dbReference type="GO" id="GO:0005829">
    <property type="term" value="C:cytosol"/>
    <property type="evidence" value="ECO:0007669"/>
    <property type="project" value="UniProtKB-ARBA"/>
</dbReference>
<evidence type="ECO:0000256" key="3">
    <source>
        <dbReference type="ARBA" id="ARBA00022723"/>
    </source>
</evidence>
<comment type="cofactor">
    <cofactor evidence="7">
        <name>Zn(2+)</name>
        <dbReference type="ChEBI" id="CHEBI:29105"/>
    </cofactor>
    <text evidence="7">Binds 1 zinc ion.</text>
</comment>
<dbReference type="InterPro" id="IPR024079">
    <property type="entry name" value="MetalloPept_cat_dom_sf"/>
</dbReference>
<dbReference type="PANTHER" id="PTHR43660:SF1">
    <property type="entry name" value="DIPEPTIDYL CARBOXYPEPTIDASE"/>
    <property type="match status" value="1"/>
</dbReference>
<comment type="similarity">
    <text evidence="1 7">Belongs to the peptidase M3 family.</text>
</comment>
<keyword evidence="5 7" id="KW-0862">Zinc</keyword>